<dbReference type="GO" id="GO:0015116">
    <property type="term" value="F:sulfate transmembrane transporter activity"/>
    <property type="evidence" value="ECO:0000318"/>
    <property type="project" value="GO_Central"/>
</dbReference>
<dbReference type="InterPro" id="IPR011547">
    <property type="entry name" value="SLC26A/SulP_dom"/>
</dbReference>
<accession>W5NFP7</accession>
<feature type="transmembrane region" description="Helical" evidence="5">
    <location>
        <begin position="73"/>
        <end position="98"/>
    </location>
</feature>
<dbReference type="OMA" id="WVMTFIF"/>
<evidence type="ECO:0000256" key="2">
    <source>
        <dbReference type="ARBA" id="ARBA00022692"/>
    </source>
</evidence>
<comment type="subcellular location">
    <subcellularLocation>
        <location evidence="1">Membrane</location>
        <topology evidence="1">Multi-pass membrane protein</topology>
    </subcellularLocation>
</comment>
<dbReference type="InterPro" id="IPR018045">
    <property type="entry name" value="S04_transporter_CS"/>
</dbReference>
<dbReference type="GO" id="GO:0019531">
    <property type="term" value="F:oxalate transmembrane transporter activity"/>
    <property type="evidence" value="ECO:0000318"/>
    <property type="project" value="GO_Central"/>
</dbReference>
<dbReference type="CDD" id="cd07042">
    <property type="entry name" value="STAS_SulP_like_sulfate_transporter"/>
    <property type="match status" value="1"/>
</dbReference>
<dbReference type="Ensembl" id="ENSLOCT00000019488.1">
    <property type="protein sequence ID" value="ENSLOCP00000019456.1"/>
    <property type="gene ID" value="ENSLOCG00000015805.1"/>
</dbReference>
<evidence type="ECO:0000256" key="3">
    <source>
        <dbReference type="ARBA" id="ARBA00022989"/>
    </source>
</evidence>
<name>W5NFP7_LEPOC</name>
<dbReference type="PROSITE" id="PS01130">
    <property type="entry name" value="SLC26A"/>
    <property type="match status" value="1"/>
</dbReference>
<dbReference type="Pfam" id="PF01740">
    <property type="entry name" value="STAS"/>
    <property type="match status" value="1"/>
</dbReference>
<keyword evidence="2 5" id="KW-0812">Transmembrane</keyword>
<dbReference type="FunCoup" id="W5NFP7">
    <property type="interactions" value="151"/>
</dbReference>
<protein>
    <submittedName>
        <fullName evidence="7">Solute carrier family 26 member 3, tandem duplicate 2</fullName>
    </submittedName>
</protein>
<keyword evidence="8" id="KW-1185">Reference proteome</keyword>
<evidence type="ECO:0000259" key="6">
    <source>
        <dbReference type="PROSITE" id="PS50801"/>
    </source>
</evidence>
<dbReference type="STRING" id="7918.ENSLOCP00000019456"/>
<keyword evidence="3 5" id="KW-1133">Transmembrane helix</keyword>
<evidence type="ECO:0000256" key="5">
    <source>
        <dbReference type="SAM" id="Phobius"/>
    </source>
</evidence>
<sequence length="755" mass="83487">AMKLSASQFFVNRPLYSEDAFKTDNEKVQRQHKTLLDHVKAYFSCSKKRAKNAALSLLPIIGWVRMYRVKEWLLSDLVSGLSTGLVAVLQGLAFALLAYVPPGYGLYSAFFPVLTYFFLGTSRHISVAIGPFPVLSMMVQSVVTRLVPDIGSPANITAFEGLSQDEQRVIVASSVSFLVGIFQLALGVLQVGFIVIYMSDTLISGFTTAAAVHILVSQLKFILGLQVPGKSGAFALVYTLKDIFSVIEKTNIADLVTAIIIMVAVFAVKEVNDRFKEKLPVPIPIEVIMTVLACGLSYAFDFKTLYNVDIVGNITKGYESPLAPNFEVIQHSVMDAFSMAIVGFAVAFSVAKVYSVKHDYIIDGNQELIAFGVSNIFTSSFRGFASSTALSRSAVQESTGGKTQLAGLLSALVVMIVTVAIGFLLEPLQKSVLGALVVVNLKGMLMQVTEIPYLWKKDRPDCVVWVVTFLAAVFLGLDLGLAVGLGIELLTVIFRTQFPRCTVLANIKGTDIYRDRKDYMSIYEPEGIKIFRIPSPIFFANVDFFREKLNSAVGFNPLRVLRKRNKALRKIKKLLSKGELQITSKGLLYTGSGPIEESEDESNMEELDKPNDFEGLPVQINWNADLPANIVVPKVDVHSLILDFGAVSFLDISGLKGVKTTLKEFIRVDIDVYIVACDSNILDKLHECQFFDHEIKTSIFFLTIHDAMLHILEKHPNTGYEIKPGMINSLNTYEKNRENGLRNRENIVSNPETKL</sequence>
<evidence type="ECO:0000313" key="8">
    <source>
        <dbReference type="Proteomes" id="UP000018468"/>
    </source>
</evidence>
<feature type="transmembrane region" description="Helical" evidence="5">
    <location>
        <begin position="467"/>
        <end position="490"/>
    </location>
</feature>
<feature type="transmembrane region" description="Helical" evidence="5">
    <location>
        <begin position="368"/>
        <end position="385"/>
    </location>
</feature>
<dbReference type="SUPFAM" id="SSF52091">
    <property type="entry name" value="SpoIIaa-like"/>
    <property type="match status" value="1"/>
</dbReference>
<dbReference type="InParanoid" id="W5NFP7"/>
<reference evidence="8" key="1">
    <citation type="submission" date="2011-12" db="EMBL/GenBank/DDBJ databases">
        <title>The Draft Genome of Lepisosteus oculatus.</title>
        <authorList>
            <consortium name="The Broad Institute Genome Assembly &amp; Analysis Group"/>
            <consortium name="Computational R&amp;D Group"/>
            <consortium name="and Sequencing Platform"/>
            <person name="Di Palma F."/>
            <person name="Alfoldi J."/>
            <person name="Johnson J."/>
            <person name="Berlin A."/>
            <person name="Gnerre S."/>
            <person name="Jaffe D."/>
            <person name="MacCallum I."/>
            <person name="Young S."/>
            <person name="Walker B.J."/>
            <person name="Lander E.S."/>
            <person name="Lindblad-Toh K."/>
        </authorList>
    </citation>
    <scope>NUCLEOTIDE SEQUENCE [LARGE SCALE GENOMIC DNA]</scope>
</reference>
<dbReference type="GO" id="GO:0005886">
    <property type="term" value="C:plasma membrane"/>
    <property type="evidence" value="ECO:0000318"/>
    <property type="project" value="GO_Central"/>
</dbReference>
<evidence type="ECO:0000256" key="1">
    <source>
        <dbReference type="ARBA" id="ARBA00004141"/>
    </source>
</evidence>
<dbReference type="GO" id="GO:0140900">
    <property type="term" value="F:chloride:bicarbonate antiporter activity"/>
    <property type="evidence" value="ECO:0000318"/>
    <property type="project" value="GO_Central"/>
</dbReference>
<dbReference type="InterPro" id="IPR036513">
    <property type="entry name" value="STAS_dom_sf"/>
</dbReference>
<dbReference type="GO" id="GO:1902358">
    <property type="term" value="P:sulfate transmembrane transport"/>
    <property type="evidence" value="ECO:0000318"/>
    <property type="project" value="GO_Central"/>
</dbReference>
<organism evidence="7 8">
    <name type="scientific">Lepisosteus oculatus</name>
    <name type="common">Spotted gar</name>
    <dbReference type="NCBI Taxonomy" id="7918"/>
    <lineage>
        <taxon>Eukaryota</taxon>
        <taxon>Metazoa</taxon>
        <taxon>Chordata</taxon>
        <taxon>Craniata</taxon>
        <taxon>Vertebrata</taxon>
        <taxon>Euteleostomi</taxon>
        <taxon>Actinopterygii</taxon>
        <taxon>Neopterygii</taxon>
        <taxon>Holostei</taxon>
        <taxon>Semionotiformes</taxon>
        <taxon>Lepisosteidae</taxon>
        <taxon>Lepisosteus</taxon>
    </lineage>
</organism>
<dbReference type="Bgee" id="ENSLOCG00000015805">
    <property type="expression patterns" value="Expressed in intestine and 4 other cell types or tissues"/>
</dbReference>
<dbReference type="AlphaFoldDB" id="W5NFP7"/>
<keyword evidence="4 5" id="KW-0472">Membrane</keyword>
<dbReference type="HOGENOM" id="CLU_003182_9_4_1"/>
<reference evidence="7" key="3">
    <citation type="submission" date="2025-09" db="UniProtKB">
        <authorList>
            <consortium name="Ensembl"/>
        </authorList>
    </citation>
    <scope>IDENTIFICATION</scope>
</reference>
<dbReference type="GeneTree" id="ENSGT01150000286920"/>
<feature type="transmembrane region" description="Helical" evidence="5">
    <location>
        <begin position="336"/>
        <end position="356"/>
    </location>
</feature>
<evidence type="ECO:0000313" key="7">
    <source>
        <dbReference type="Ensembl" id="ENSLOCP00000019456.1"/>
    </source>
</evidence>
<dbReference type="eggNOG" id="KOG0236">
    <property type="taxonomic scope" value="Eukaryota"/>
</dbReference>
<feature type="transmembrane region" description="Helical" evidence="5">
    <location>
        <begin position="405"/>
        <end position="425"/>
    </location>
</feature>
<dbReference type="InterPro" id="IPR002645">
    <property type="entry name" value="STAS_dom"/>
</dbReference>
<evidence type="ECO:0000256" key="4">
    <source>
        <dbReference type="ARBA" id="ARBA00023136"/>
    </source>
</evidence>
<dbReference type="GO" id="GO:0008271">
    <property type="term" value="F:secondary active sulfate transmembrane transporter activity"/>
    <property type="evidence" value="ECO:0007669"/>
    <property type="project" value="InterPro"/>
</dbReference>
<dbReference type="Gene3D" id="3.30.750.24">
    <property type="entry name" value="STAS domain"/>
    <property type="match status" value="1"/>
</dbReference>
<dbReference type="EMBL" id="AHAT01016245">
    <property type="status" value="NOT_ANNOTATED_CDS"/>
    <property type="molecule type" value="Genomic_DNA"/>
</dbReference>
<dbReference type="Proteomes" id="UP000018468">
    <property type="component" value="Linkage group LG8"/>
</dbReference>
<feature type="transmembrane region" description="Helical" evidence="5">
    <location>
        <begin position="104"/>
        <end position="120"/>
    </location>
</feature>
<dbReference type="PANTHER" id="PTHR11814">
    <property type="entry name" value="SULFATE TRANSPORTER"/>
    <property type="match status" value="1"/>
</dbReference>
<feature type="transmembrane region" description="Helical" evidence="5">
    <location>
        <begin position="243"/>
        <end position="267"/>
    </location>
</feature>
<dbReference type="PROSITE" id="PS50801">
    <property type="entry name" value="STAS"/>
    <property type="match status" value="1"/>
</dbReference>
<feature type="transmembrane region" description="Helical" evidence="5">
    <location>
        <begin position="167"/>
        <end position="189"/>
    </location>
</feature>
<dbReference type="InterPro" id="IPR001902">
    <property type="entry name" value="SLC26A/SulP_fam"/>
</dbReference>
<feature type="transmembrane region" description="Helical" evidence="5">
    <location>
        <begin position="279"/>
        <end position="300"/>
    </location>
</feature>
<proteinExistence type="predicted"/>
<dbReference type="Pfam" id="PF00916">
    <property type="entry name" value="Sulfate_transp"/>
    <property type="match status" value="1"/>
</dbReference>
<dbReference type="NCBIfam" id="TIGR00815">
    <property type="entry name" value="sulP"/>
    <property type="match status" value="1"/>
</dbReference>
<reference evidence="7" key="2">
    <citation type="submission" date="2025-08" db="UniProtKB">
        <authorList>
            <consortium name="Ensembl"/>
        </authorList>
    </citation>
    <scope>IDENTIFICATION</scope>
</reference>
<feature type="domain" description="STAS" evidence="6">
    <location>
        <begin position="518"/>
        <end position="711"/>
    </location>
</feature>
<dbReference type="GO" id="GO:1902476">
    <property type="term" value="P:chloride transmembrane transport"/>
    <property type="evidence" value="ECO:0000318"/>
    <property type="project" value="GO_Central"/>
</dbReference>